<gene>
    <name evidence="2" type="ORF">KSP40_PGU014293</name>
</gene>
<feature type="compositionally biased region" description="Low complexity" evidence="1">
    <location>
        <begin position="278"/>
        <end position="289"/>
    </location>
</feature>
<feature type="region of interest" description="Disordered" evidence="1">
    <location>
        <begin position="160"/>
        <end position="204"/>
    </location>
</feature>
<feature type="compositionally biased region" description="Low complexity" evidence="1">
    <location>
        <begin position="188"/>
        <end position="201"/>
    </location>
</feature>
<proteinExistence type="predicted"/>
<reference evidence="2 3" key="1">
    <citation type="journal article" date="2022" name="Nat. Plants">
        <title>Genomes of leafy and leafless Platanthera orchids illuminate the evolution of mycoheterotrophy.</title>
        <authorList>
            <person name="Li M.H."/>
            <person name="Liu K.W."/>
            <person name="Li Z."/>
            <person name="Lu H.C."/>
            <person name="Ye Q.L."/>
            <person name="Zhang D."/>
            <person name="Wang J.Y."/>
            <person name="Li Y.F."/>
            <person name="Zhong Z.M."/>
            <person name="Liu X."/>
            <person name="Yu X."/>
            <person name="Liu D.K."/>
            <person name="Tu X.D."/>
            <person name="Liu B."/>
            <person name="Hao Y."/>
            <person name="Liao X.Y."/>
            <person name="Jiang Y.T."/>
            <person name="Sun W.H."/>
            <person name="Chen J."/>
            <person name="Chen Y.Q."/>
            <person name="Ai Y."/>
            <person name="Zhai J.W."/>
            <person name="Wu S.S."/>
            <person name="Zhou Z."/>
            <person name="Hsiao Y.Y."/>
            <person name="Wu W.L."/>
            <person name="Chen Y.Y."/>
            <person name="Lin Y.F."/>
            <person name="Hsu J.L."/>
            <person name="Li C.Y."/>
            <person name="Wang Z.W."/>
            <person name="Zhao X."/>
            <person name="Zhong W.Y."/>
            <person name="Ma X.K."/>
            <person name="Ma L."/>
            <person name="Huang J."/>
            <person name="Chen G.Z."/>
            <person name="Huang M.Z."/>
            <person name="Huang L."/>
            <person name="Peng D.H."/>
            <person name="Luo Y.B."/>
            <person name="Zou S.Q."/>
            <person name="Chen S.P."/>
            <person name="Lan S."/>
            <person name="Tsai W.C."/>
            <person name="Van de Peer Y."/>
            <person name="Liu Z.J."/>
        </authorList>
    </citation>
    <scope>NUCLEOTIDE SEQUENCE [LARGE SCALE GENOMIC DNA]</scope>
    <source>
        <strain evidence="2">Lor288</strain>
    </source>
</reference>
<evidence type="ECO:0000313" key="2">
    <source>
        <dbReference type="EMBL" id="KAK8968203.1"/>
    </source>
</evidence>
<feature type="region of interest" description="Disordered" evidence="1">
    <location>
        <begin position="278"/>
        <end position="310"/>
    </location>
</feature>
<name>A0ABR2MVI5_9ASPA</name>
<keyword evidence="3" id="KW-1185">Reference proteome</keyword>
<comment type="caution">
    <text evidence="2">The sequence shown here is derived from an EMBL/GenBank/DDBJ whole genome shotgun (WGS) entry which is preliminary data.</text>
</comment>
<organism evidence="2 3">
    <name type="scientific">Platanthera guangdongensis</name>
    <dbReference type="NCBI Taxonomy" id="2320717"/>
    <lineage>
        <taxon>Eukaryota</taxon>
        <taxon>Viridiplantae</taxon>
        <taxon>Streptophyta</taxon>
        <taxon>Embryophyta</taxon>
        <taxon>Tracheophyta</taxon>
        <taxon>Spermatophyta</taxon>
        <taxon>Magnoliopsida</taxon>
        <taxon>Liliopsida</taxon>
        <taxon>Asparagales</taxon>
        <taxon>Orchidaceae</taxon>
        <taxon>Orchidoideae</taxon>
        <taxon>Orchideae</taxon>
        <taxon>Orchidinae</taxon>
        <taxon>Platanthera</taxon>
    </lineage>
</organism>
<dbReference type="Proteomes" id="UP001412067">
    <property type="component" value="Unassembled WGS sequence"/>
</dbReference>
<feature type="region of interest" description="Disordered" evidence="1">
    <location>
        <begin position="1"/>
        <end position="51"/>
    </location>
</feature>
<evidence type="ECO:0000313" key="3">
    <source>
        <dbReference type="Proteomes" id="UP001412067"/>
    </source>
</evidence>
<evidence type="ECO:0000256" key="1">
    <source>
        <dbReference type="SAM" id="MobiDB-lite"/>
    </source>
</evidence>
<dbReference type="EMBL" id="JBBWWR010000004">
    <property type="protein sequence ID" value="KAK8968203.1"/>
    <property type="molecule type" value="Genomic_DNA"/>
</dbReference>
<accession>A0ABR2MVI5</accession>
<protein>
    <submittedName>
        <fullName evidence="2">Uncharacterized protein</fullName>
    </submittedName>
</protein>
<sequence length="382" mass="41142">MAVEESASAAPDKCLQPPNCGGDQIPPPNQMTPSGAPVFLPKTPAMSQQQSNLMSPTSNLVIQPAIQRSEPMPLLEQMQLQFIKATDLPQISAPQLGHSQIQMKPSGAPVLPAKTPAMSQQQSNLMSPTSNFVMQPRILRSGPLSPLEKIELQFDMARKQSTSAAPAKSLKPPNCSGDQIAPPNPQIPNLSSPIVSPSSTSMDLPQISAPQLDHSQIQMKLSGAPLFPQKKPAMSQQQNNLMSPISNFVMQPALLRSGPLSLLEKMDLQFIKSMEQSASAAPAKSLKPPNCSGDQMTPSRIRDFPPKTSFGDQQQFGMAMDAQGAIRKPQQLSFLDKQQQQLGSGTGMMSQAGQLSMLSSSQPAAHANTQVPYKYNNINKLF</sequence>